<proteinExistence type="predicted"/>
<evidence type="ECO:0000313" key="2">
    <source>
        <dbReference type="Proteomes" id="UP000824120"/>
    </source>
</evidence>
<name>A0A9J6B289_SOLCO</name>
<evidence type="ECO:0000313" key="1">
    <source>
        <dbReference type="EMBL" id="KAG5630833.1"/>
    </source>
</evidence>
<dbReference type="AlphaFoldDB" id="A0A9J6B289"/>
<feature type="non-terminal residue" evidence="1">
    <location>
        <position position="193"/>
    </location>
</feature>
<comment type="caution">
    <text evidence="1">The sequence shown here is derived from an EMBL/GenBank/DDBJ whole genome shotgun (WGS) entry which is preliminary data.</text>
</comment>
<dbReference type="EMBL" id="JACXVP010000001">
    <property type="protein sequence ID" value="KAG5630833.1"/>
    <property type="molecule type" value="Genomic_DNA"/>
</dbReference>
<dbReference type="Proteomes" id="UP000824120">
    <property type="component" value="Chromosome 1"/>
</dbReference>
<organism evidence="1 2">
    <name type="scientific">Solanum commersonii</name>
    <name type="common">Commerson's wild potato</name>
    <name type="synonym">Commerson's nightshade</name>
    <dbReference type="NCBI Taxonomy" id="4109"/>
    <lineage>
        <taxon>Eukaryota</taxon>
        <taxon>Viridiplantae</taxon>
        <taxon>Streptophyta</taxon>
        <taxon>Embryophyta</taxon>
        <taxon>Tracheophyta</taxon>
        <taxon>Spermatophyta</taxon>
        <taxon>Magnoliopsida</taxon>
        <taxon>eudicotyledons</taxon>
        <taxon>Gunneridae</taxon>
        <taxon>Pentapetalae</taxon>
        <taxon>asterids</taxon>
        <taxon>lamiids</taxon>
        <taxon>Solanales</taxon>
        <taxon>Solanaceae</taxon>
        <taxon>Solanoideae</taxon>
        <taxon>Solaneae</taxon>
        <taxon>Solanum</taxon>
    </lineage>
</organism>
<reference evidence="1 2" key="1">
    <citation type="submission" date="2020-09" db="EMBL/GenBank/DDBJ databases">
        <title>De no assembly of potato wild relative species, Solanum commersonii.</title>
        <authorList>
            <person name="Cho K."/>
        </authorList>
    </citation>
    <scope>NUCLEOTIDE SEQUENCE [LARGE SCALE GENOMIC DNA]</scope>
    <source>
        <strain evidence="1">LZ3.2</strain>
        <tissue evidence="1">Leaf</tissue>
    </source>
</reference>
<keyword evidence="2" id="KW-1185">Reference proteome</keyword>
<protein>
    <submittedName>
        <fullName evidence="1">Uncharacterized protein</fullName>
    </submittedName>
</protein>
<dbReference type="OrthoDB" id="1320524at2759"/>
<gene>
    <name evidence="1" type="ORF">H5410_002550</name>
</gene>
<sequence length="193" mass="22543">KFNIYSYVKNDVGTTKVTQKLAGKKKLLVSTKVIANTFVDFVIVPSKGVKNLYTIKLKNNEDKGTDPYGLNRKYYDMIHGWKAERRQCQNGKCEMFLIFTSMRGNTLCRFTRDVRRYIFQGYENLKEEFQQETNAIIESMIGVGEKKSKKRDRESLISEREFAVKKHKINGPHNHDKSKTEKFLNDVLNNLMN</sequence>
<accession>A0A9J6B289</accession>